<gene>
    <name evidence="3" type="ORF">J7I42_14790</name>
</gene>
<name>A0ABS3YUF5_9BACT</name>
<dbReference type="InterPro" id="IPR013693">
    <property type="entry name" value="SpoIID/LytB_N"/>
</dbReference>
<feature type="chain" id="PRO_5046346532" evidence="1">
    <location>
        <begin position="21"/>
        <end position="974"/>
    </location>
</feature>
<feature type="domain" description="Sporulation stage II protein D amidase enhancer LytB N-terminal" evidence="2">
    <location>
        <begin position="277"/>
        <end position="362"/>
    </location>
</feature>
<evidence type="ECO:0000313" key="4">
    <source>
        <dbReference type="Proteomes" id="UP000677244"/>
    </source>
</evidence>
<dbReference type="InterPro" id="IPR026444">
    <property type="entry name" value="Secre_tail"/>
</dbReference>
<dbReference type="RefSeq" id="WP_209139599.1">
    <property type="nucleotide sequence ID" value="NZ_JAGHKO010000003.1"/>
</dbReference>
<keyword evidence="1" id="KW-0732">Signal</keyword>
<dbReference type="EMBL" id="JAGHKO010000003">
    <property type="protein sequence ID" value="MBO9201546.1"/>
    <property type="molecule type" value="Genomic_DNA"/>
</dbReference>
<feature type="domain" description="Sporulation stage II protein D amidase enhancer LytB N-terminal" evidence="2">
    <location>
        <begin position="710"/>
        <end position="790"/>
    </location>
</feature>
<sequence length="974" mass="102963">MIKSIMILALGFLLFSPVWAQQQQGKTTNITFIVKDQNTGFALPGATVRVTTPNGSTSTLTATANGKLSFTAVNGRYDFSFAVNGYKPLITYFSSGAETNIEARINLEPVDRNARIQQLRANAHQTIVSGYVRDDAGNTPLAGVQVSSGNTNATTDPNGFFSLVIASTTPELVPGSTPEKTTISFSKNGYTTHTIQNFYVIPDAYTMKIALAPVSAARMQQTPPAVEQAVHGLFDRTPADEQQRAAVPSAPTARVDATLAATVPTSIRVGLSCSCTSCSSVDVMSLEEYTGSGLDDEWIASWGAASLQAGAVAYRTYGAWYVLHPVASSFDIASTTCNQVWQSDKSTACINAASATAGIVLVKSGAIFRAEYSAENNNAGCGNGYSGTGSAWPCISDARCAGYAKNGHGRGMCQWGSSRWASDKDYTWILNHYYNPGSVFIQLPPTPALTVASFAVKDQSTGLAIASAAVTITKPDGSTSSATTNSSGQLVYGLDSGKYTFAFSKSGYKSISTFFYGGPNDSVYADINLDVASTARLAANTSPLLTSNPNQMVLTGYVRDGALNSALSGVQIQTGNYTTTTDAKGFFSLIVPANAIAPGQTPATISIHSTKAGYLTNSIQHLYAIPDTYEMQIALTSANTHQATFANEELVVRRHGLFDKTLAEQTAFAGHTFINARQKSAATTLAALAVPAVIRVATSCSCTACANPHVQVMSLESYVQTGVDDEWVSSWNAASLQAGTVAYRSRGAWFVQNPVASNYDLSAAACHQTWQTDRATSVKNAAIATAGIVLIKNGAIYKAEYCAESNNAGCGDGYSGTGTDYPCISDSRCVGRTKNGAGRGMCQWGSSFWGTDQTYTWILNHYYNPDSAAIQTAVTAVTSDTKITEDRTLSIAPNPVTGNTITIEYTHSGLSQPASIVLTDNFGQSAQQLNVVLQQGVNRLSVNTNNLKAGVYNVTVRLAGGKAISRKVLIVKGQ</sequence>
<proteinExistence type="predicted"/>
<comment type="caution">
    <text evidence="3">The sequence shown here is derived from an EMBL/GenBank/DDBJ whole genome shotgun (WGS) entry which is preliminary data.</text>
</comment>
<feature type="signal peptide" evidence="1">
    <location>
        <begin position="1"/>
        <end position="20"/>
    </location>
</feature>
<accession>A0ABS3YUF5</accession>
<dbReference type="Gene3D" id="2.60.40.1120">
    <property type="entry name" value="Carboxypeptidase-like, regulatory domain"/>
    <property type="match status" value="3"/>
</dbReference>
<evidence type="ECO:0000256" key="1">
    <source>
        <dbReference type="SAM" id="SignalP"/>
    </source>
</evidence>
<protein>
    <submittedName>
        <fullName evidence="3">T9SS type A sorting domain-containing protein</fullName>
    </submittedName>
</protein>
<reference evidence="3 4" key="1">
    <citation type="submission" date="2021-03" db="EMBL/GenBank/DDBJ databases">
        <title>Assistant Professor.</title>
        <authorList>
            <person name="Huq M.A."/>
        </authorList>
    </citation>
    <scope>NUCLEOTIDE SEQUENCE [LARGE SCALE GENOMIC DNA]</scope>
    <source>
        <strain evidence="3 4">MAH-29</strain>
    </source>
</reference>
<keyword evidence="4" id="KW-1185">Reference proteome</keyword>
<dbReference type="Pfam" id="PF08486">
    <property type="entry name" value="SpoIID"/>
    <property type="match status" value="2"/>
</dbReference>
<organism evidence="3 4">
    <name type="scientific">Niastella soli</name>
    <dbReference type="NCBI Taxonomy" id="2821487"/>
    <lineage>
        <taxon>Bacteria</taxon>
        <taxon>Pseudomonadati</taxon>
        <taxon>Bacteroidota</taxon>
        <taxon>Chitinophagia</taxon>
        <taxon>Chitinophagales</taxon>
        <taxon>Chitinophagaceae</taxon>
        <taxon>Niastella</taxon>
    </lineage>
</organism>
<dbReference type="Proteomes" id="UP000677244">
    <property type="component" value="Unassembled WGS sequence"/>
</dbReference>
<dbReference type="SUPFAM" id="SSF49464">
    <property type="entry name" value="Carboxypeptidase regulatory domain-like"/>
    <property type="match status" value="4"/>
</dbReference>
<evidence type="ECO:0000259" key="2">
    <source>
        <dbReference type="Pfam" id="PF08486"/>
    </source>
</evidence>
<evidence type="ECO:0000313" key="3">
    <source>
        <dbReference type="EMBL" id="MBO9201546.1"/>
    </source>
</evidence>
<dbReference type="NCBIfam" id="TIGR04183">
    <property type="entry name" value="Por_Secre_tail"/>
    <property type="match status" value="1"/>
</dbReference>
<dbReference type="InterPro" id="IPR008969">
    <property type="entry name" value="CarboxyPept-like_regulatory"/>
</dbReference>